<name>A0ABN6FJM7_SINCY</name>
<accession>A0ABN6FJM7</accession>
<reference evidence="1 2" key="1">
    <citation type="journal article" date="2021" name="J. Biosci. Bioeng.">
        <title>Identification and characterization of a chc gene cluster responsible for the aromatization pathway of cyclohexanecarboxylate degradation in Sinomonas cyclohexanicum ATCC 51369.</title>
        <authorList>
            <person name="Yamamoto T."/>
            <person name="Hasegawa Y."/>
            <person name="Lau P.C.K."/>
            <person name="Iwaki H."/>
        </authorList>
    </citation>
    <scope>NUCLEOTIDE SEQUENCE [LARGE SCALE GENOMIC DNA]</scope>
    <source>
        <strain evidence="1 2">ATCC 51369</strain>
    </source>
</reference>
<gene>
    <name evidence="1" type="ORF">SCMU_21030</name>
</gene>
<keyword evidence="2" id="KW-1185">Reference proteome</keyword>
<organism evidence="1 2">
    <name type="scientific">Sinomonas cyclohexanicum</name>
    <name type="common">Corynebacterium cyclohexanicum</name>
    <dbReference type="NCBI Taxonomy" id="322009"/>
    <lineage>
        <taxon>Bacteria</taxon>
        <taxon>Bacillati</taxon>
        <taxon>Actinomycetota</taxon>
        <taxon>Actinomycetes</taxon>
        <taxon>Micrococcales</taxon>
        <taxon>Micrococcaceae</taxon>
        <taxon>Sinomonas</taxon>
    </lineage>
</organism>
<evidence type="ECO:0000313" key="2">
    <source>
        <dbReference type="Proteomes" id="UP001319861"/>
    </source>
</evidence>
<proteinExistence type="predicted"/>
<sequence length="56" mass="6143">MTFDRSAETAARLAVEASEVVRRIDTDSLWPADIAVRLAKLVGWASDPEERSTPAN</sequence>
<dbReference type="EMBL" id="AP024525">
    <property type="protein sequence ID" value="BCT76261.1"/>
    <property type="molecule type" value="Genomic_DNA"/>
</dbReference>
<evidence type="ECO:0000313" key="1">
    <source>
        <dbReference type="EMBL" id="BCT76261.1"/>
    </source>
</evidence>
<protein>
    <submittedName>
        <fullName evidence="1">Uncharacterized protein</fullName>
    </submittedName>
</protein>
<dbReference type="Proteomes" id="UP001319861">
    <property type="component" value="Chromosome"/>
</dbReference>